<reference evidence="1 2" key="1">
    <citation type="submission" date="2019-03" db="EMBL/GenBank/DDBJ databases">
        <title>Single cell metagenomics reveals metabolic interactions within the superorganism composed of flagellate Streblomastix strix and complex community of Bacteroidetes bacteria on its surface.</title>
        <authorList>
            <person name="Treitli S.C."/>
            <person name="Kolisko M."/>
            <person name="Husnik F."/>
            <person name="Keeling P."/>
            <person name="Hampl V."/>
        </authorList>
    </citation>
    <scope>NUCLEOTIDE SEQUENCE [LARGE SCALE GENOMIC DNA]</scope>
    <source>
        <strain evidence="1">ST1C</strain>
    </source>
</reference>
<dbReference type="AlphaFoldDB" id="A0A5J4U7G1"/>
<organism evidence="1 2">
    <name type="scientific">Streblomastix strix</name>
    <dbReference type="NCBI Taxonomy" id="222440"/>
    <lineage>
        <taxon>Eukaryota</taxon>
        <taxon>Metamonada</taxon>
        <taxon>Preaxostyla</taxon>
        <taxon>Oxymonadida</taxon>
        <taxon>Streblomastigidae</taxon>
        <taxon>Streblomastix</taxon>
    </lineage>
</organism>
<name>A0A5J4U7G1_9EUKA</name>
<dbReference type="EMBL" id="SNRW01018999">
    <property type="protein sequence ID" value="KAA6366796.1"/>
    <property type="molecule type" value="Genomic_DNA"/>
</dbReference>
<protein>
    <recommendedName>
        <fullName evidence="3">Reverse transcriptase domain-containing protein</fullName>
    </recommendedName>
</protein>
<gene>
    <name evidence="1" type="ORF">EZS28_037676</name>
</gene>
<evidence type="ECO:0000313" key="1">
    <source>
        <dbReference type="EMBL" id="KAA6366796.1"/>
    </source>
</evidence>
<sequence length="244" mass="28299">MKLIREKLEVRGASYCGDLIFPFHDREELETKKYNILQTLCEFGQKISKNKSSIQPIQEIEFLKWEPQHEIAQQDEAKSSDYNRMEQQDVSKQDHIIRNIQVEEKDRTEQPNRISLQQSRAILTSDTSQDSLGVKLKINFNNQKILFQGDQNNHWRLTSSNKIEQSAVFCRLLCLVPFLREQQVQSLKVKTENSSTAYDLNRGAAAISLLKLTDRILEVAEDFDLQIIAFHINGKQNTIPYSLS</sequence>
<comment type="caution">
    <text evidence="1">The sequence shown here is derived from an EMBL/GenBank/DDBJ whole genome shotgun (WGS) entry which is preliminary data.</text>
</comment>
<accession>A0A5J4U7G1</accession>
<evidence type="ECO:0000313" key="2">
    <source>
        <dbReference type="Proteomes" id="UP000324800"/>
    </source>
</evidence>
<proteinExistence type="predicted"/>
<dbReference type="Proteomes" id="UP000324800">
    <property type="component" value="Unassembled WGS sequence"/>
</dbReference>
<evidence type="ECO:0008006" key="3">
    <source>
        <dbReference type="Google" id="ProtNLM"/>
    </source>
</evidence>